<dbReference type="RefSeq" id="WP_306973642.1">
    <property type="nucleotide sequence ID" value="NZ_JAUSTQ010000001.1"/>
</dbReference>
<protein>
    <recommendedName>
        <fullName evidence="13">3-isopropylmalate dehydratase large subunit</fullName>
        <ecNumber evidence="13">4.2.1.33</ecNumber>
    </recommendedName>
    <alternativeName>
        <fullName evidence="13">Alpha-IPM isomerase</fullName>
        <shortName evidence="13">IPMI</shortName>
    </alternativeName>
    <alternativeName>
        <fullName evidence="13">Isopropylmalate isomerase</fullName>
    </alternativeName>
</protein>
<evidence type="ECO:0000256" key="8">
    <source>
        <dbReference type="ARBA" id="ARBA00023004"/>
    </source>
</evidence>
<dbReference type="SUPFAM" id="SSF53732">
    <property type="entry name" value="Aconitase iron-sulfur domain"/>
    <property type="match status" value="1"/>
</dbReference>
<dbReference type="EMBL" id="JAUSTQ010000001">
    <property type="protein sequence ID" value="MDQ0158154.1"/>
    <property type="molecule type" value="Genomic_DNA"/>
</dbReference>
<name>A0ABT9VB11_9BACI</name>
<dbReference type="InterPro" id="IPR033941">
    <property type="entry name" value="IPMI_cat"/>
</dbReference>
<dbReference type="InterPro" id="IPR004430">
    <property type="entry name" value="3-IsopropMal_deHydase_lsu"/>
</dbReference>
<proteinExistence type="inferred from homology"/>
<dbReference type="NCBIfam" id="NF009116">
    <property type="entry name" value="PRK12466.1"/>
    <property type="match status" value="1"/>
</dbReference>
<evidence type="ECO:0000256" key="12">
    <source>
        <dbReference type="ARBA" id="ARBA00023501"/>
    </source>
</evidence>
<keyword evidence="6 13" id="KW-0028">Amino-acid biosynthesis</keyword>
<evidence type="ECO:0000256" key="1">
    <source>
        <dbReference type="ARBA" id="ARBA00000491"/>
    </source>
</evidence>
<gene>
    <name evidence="13" type="primary">leuC</name>
    <name evidence="15" type="ORF">J2S77_000104</name>
</gene>
<keyword evidence="9 13" id="KW-0411">Iron-sulfur</keyword>
<keyword evidence="11 13" id="KW-0100">Branched-chain amino acid biosynthesis</keyword>
<comment type="cofactor">
    <cofactor evidence="13">
        <name>[4Fe-4S] cluster</name>
        <dbReference type="ChEBI" id="CHEBI:49883"/>
    </cofactor>
    <text evidence="13">Binds 1 [4Fe-4S] cluster per subunit.</text>
</comment>
<evidence type="ECO:0000313" key="16">
    <source>
        <dbReference type="Proteomes" id="UP001224359"/>
    </source>
</evidence>
<keyword evidence="10 13" id="KW-0456">Lyase</keyword>
<dbReference type="PROSITE" id="PS00450">
    <property type="entry name" value="ACONITASE_1"/>
    <property type="match status" value="1"/>
</dbReference>
<dbReference type="Pfam" id="PF00330">
    <property type="entry name" value="Aconitase"/>
    <property type="match status" value="1"/>
</dbReference>
<dbReference type="PANTHER" id="PTHR43822">
    <property type="entry name" value="HOMOACONITASE, MITOCHONDRIAL-RELATED"/>
    <property type="match status" value="1"/>
</dbReference>
<keyword evidence="16" id="KW-1185">Reference proteome</keyword>
<evidence type="ECO:0000256" key="7">
    <source>
        <dbReference type="ARBA" id="ARBA00022723"/>
    </source>
</evidence>
<evidence type="ECO:0000256" key="2">
    <source>
        <dbReference type="ARBA" id="ARBA00002695"/>
    </source>
</evidence>
<dbReference type="InterPro" id="IPR001030">
    <property type="entry name" value="Acoase/IPM_deHydtase_lsu_aba"/>
</dbReference>
<keyword evidence="4 13" id="KW-0432">Leucine biosynthesis</keyword>
<feature type="binding site" evidence="13">
    <location>
        <position position="408"/>
    </location>
    <ligand>
        <name>[4Fe-4S] cluster</name>
        <dbReference type="ChEBI" id="CHEBI:49883"/>
    </ligand>
</feature>
<comment type="function">
    <text evidence="2 13">Catalyzes the isomerization between 2-isopropylmalate and 3-isopropylmalate, via the formation of 2-isopropylmaleate.</text>
</comment>
<organism evidence="15 16">
    <name type="scientific">Alkalibacillus salilacus</name>
    <dbReference type="NCBI Taxonomy" id="284582"/>
    <lineage>
        <taxon>Bacteria</taxon>
        <taxon>Bacillati</taxon>
        <taxon>Bacillota</taxon>
        <taxon>Bacilli</taxon>
        <taxon>Bacillales</taxon>
        <taxon>Bacillaceae</taxon>
        <taxon>Alkalibacillus</taxon>
    </lineage>
</organism>
<sequence>MSQQTLFDKVWEKHLIEMEEQQLLFIDLHLIHEVTSPQAFSKLREEGRLVRRPDLTFATADHIVPTGERDNIRDILAKKQIDFLTKNCEEFGITLYDIDHPDNGIVHIIGPELGLTTPGKTIVCGDSHTSTHGAFGSLAFGIGSSEITHVLATQTLPQKKPKTMNIHIDGQLKDYVTSKDIILKIIQEIGTNGGAGHVVEFTGSAVDDMSMEQRMTLCNMIIEAGARAGMIAPDEKTFEYLEGKRFAPRGEAWEEAVAEWKTLKTDPDASYDKTVVIHAYEISPQVTWGTNPSQGTSIEGVVPDPNDLNKGADQDTAKAALKYMDLKPLTKIDDIYVDKVFIGSCTNSRIEDLRVAAEVLRGYQVSSKVEALVVPGSYHIKRRAEEEGLDQIFINAGFDWREPGCSMCPGMNPDMAKPGERIASTSNRNFEGRQGKEARTHLVSPAMAAATAVKGHFIDVRDWTFKEDGEKNATF</sequence>
<evidence type="ECO:0000256" key="6">
    <source>
        <dbReference type="ARBA" id="ARBA00022605"/>
    </source>
</evidence>
<dbReference type="HAMAP" id="MF_01026">
    <property type="entry name" value="LeuC_type1"/>
    <property type="match status" value="1"/>
</dbReference>
<dbReference type="InterPro" id="IPR018136">
    <property type="entry name" value="Aconitase_4Fe-4S_BS"/>
</dbReference>
<comment type="caution">
    <text evidence="15">The sequence shown here is derived from an EMBL/GenBank/DDBJ whole genome shotgun (WGS) entry which is preliminary data.</text>
</comment>
<evidence type="ECO:0000256" key="4">
    <source>
        <dbReference type="ARBA" id="ARBA00022430"/>
    </source>
</evidence>
<reference evidence="15 16" key="1">
    <citation type="submission" date="2023-07" db="EMBL/GenBank/DDBJ databases">
        <title>Genomic Encyclopedia of Type Strains, Phase IV (KMG-IV): sequencing the most valuable type-strain genomes for metagenomic binning, comparative biology and taxonomic classification.</title>
        <authorList>
            <person name="Goeker M."/>
        </authorList>
    </citation>
    <scope>NUCLEOTIDE SEQUENCE [LARGE SCALE GENOMIC DNA]</scope>
    <source>
        <strain evidence="15 16">DSM 16460</strain>
    </source>
</reference>
<dbReference type="PANTHER" id="PTHR43822:SF9">
    <property type="entry name" value="3-ISOPROPYLMALATE DEHYDRATASE"/>
    <property type="match status" value="1"/>
</dbReference>
<dbReference type="InterPro" id="IPR036008">
    <property type="entry name" value="Aconitase_4Fe-4S_dom"/>
</dbReference>
<feature type="binding site" evidence="13">
    <location>
        <position position="405"/>
    </location>
    <ligand>
        <name>[4Fe-4S] cluster</name>
        <dbReference type="ChEBI" id="CHEBI:49883"/>
    </ligand>
</feature>
<dbReference type="EC" id="4.2.1.33" evidence="13"/>
<comment type="catalytic activity">
    <reaction evidence="1 13">
        <text>(2R,3S)-3-isopropylmalate = (2S)-2-isopropylmalate</text>
        <dbReference type="Rhea" id="RHEA:32287"/>
        <dbReference type="ChEBI" id="CHEBI:1178"/>
        <dbReference type="ChEBI" id="CHEBI:35121"/>
        <dbReference type="EC" id="4.2.1.33"/>
    </reaction>
</comment>
<evidence type="ECO:0000259" key="14">
    <source>
        <dbReference type="Pfam" id="PF00330"/>
    </source>
</evidence>
<evidence type="ECO:0000256" key="10">
    <source>
        <dbReference type="ARBA" id="ARBA00023239"/>
    </source>
</evidence>
<comment type="pathway">
    <text evidence="3 13">Amino-acid biosynthesis; L-leucine biosynthesis; L-leucine from 3-methyl-2-oxobutanoate: step 2/4.</text>
</comment>
<evidence type="ECO:0000256" key="11">
    <source>
        <dbReference type="ARBA" id="ARBA00023304"/>
    </source>
</evidence>
<comment type="catalytic activity">
    <reaction evidence="12">
        <text>citrate = D-threo-isocitrate</text>
        <dbReference type="Rhea" id="RHEA:10336"/>
        <dbReference type="ChEBI" id="CHEBI:15562"/>
        <dbReference type="ChEBI" id="CHEBI:16947"/>
        <dbReference type="EC" id="4.2.1.3"/>
    </reaction>
</comment>
<dbReference type="InterPro" id="IPR015931">
    <property type="entry name" value="Acnase/IPM_dHydase_lsu_aba_1/3"/>
</dbReference>
<keyword evidence="5 13" id="KW-0004">4Fe-4S</keyword>
<dbReference type="CDD" id="cd01583">
    <property type="entry name" value="IPMI"/>
    <property type="match status" value="1"/>
</dbReference>
<evidence type="ECO:0000256" key="9">
    <source>
        <dbReference type="ARBA" id="ARBA00023014"/>
    </source>
</evidence>
<evidence type="ECO:0000256" key="3">
    <source>
        <dbReference type="ARBA" id="ARBA00004729"/>
    </source>
</evidence>
<dbReference type="Proteomes" id="UP001224359">
    <property type="component" value="Unassembled WGS sequence"/>
</dbReference>
<dbReference type="InterPro" id="IPR050067">
    <property type="entry name" value="IPM_dehydratase_rel_enz"/>
</dbReference>
<dbReference type="Gene3D" id="3.30.499.10">
    <property type="entry name" value="Aconitase, domain 3"/>
    <property type="match status" value="2"/>
</dbReference>
<accession>A0ABT9VB11</accession>
<evidence type="ECO:0000313" key="15">
    <source>
        <dbReference type="EMBL" id="MDQ0158154.1"/>
    </source>
</evidence>
<evidence type="ECO:0000256" key="5">
    <source>
        <dbReference type="ARBA" id="ARBA00022485"/>
    </source>
</evidence>
<keyword evidence="7 13" id="KW-0479">Metal-binding</keyword>
<keyword evidence="8 13" id="KW-0408">Iron</keyword>
<feature type="binding site" evidence="13">
    <location>
        <position position="345"/>
    </location>
    <ligand>
        <name>[4Fe-4S] cluster</name>
        <dbReference type="ChEBI" id="CHEBI:49883"/>
    </ligand>
</feature>
<dbReference type="NCBIfam" id="TIGR00170">
    <property type="entry name" value="leuC"/>
    <property type="match status" value="1"/>
</dbReference>
<evidence type="ECO:0000256" key="13">
    <source>
        <dbReference type="HAMAP-Rule" id="MF_01026"/>
    </source>
</evidence>
<comment type="subunit">
    <text evidence="13">Heterodimer of LeuC and LeuD.</text>
</comment>
<dbReference type="GO" id="GO:0047508">
    <property type="term" value="F:(R)-2-methylmalate dehydratase activity"/>
    <property type="evidence" value="ECO:0007669"/>
    <property type="project" value="UniProtKB-EC"/>
</dbReference>
<dbReference type="PRINTS" id="PR00415">
    <property type="entry name" value="ACONITASE"/>
</dbReference>
<feature type="domain" description="Aconitase/3-isopropylmalate dehydratase large subunit alpha/beta/alpha" evidence="14">
    <location>
        <begin position="8"/>
        <end position="455"/>
    </location>
</feature>
<dbReference type="NCBIfam" id="NF004016">
    <property type="entry name" value="PRK05478.1"/>
    <property type="match status" value="1"/>
</dbReference>
<comment type="similarity">
    <text evidence="13">Belongs to the aconitase/IPM isomerase family. LeuC type 1 subfamily.</text>
</comment>
<dbReference type="GO" id="GO:0003861">
    <property type="term" value="F:3-isopropylmalate dehydratase activity"/>
    <property type="evidence" value="ECO:0007669"/>
    <property type="project" value="UniProtKB-EC"/>
</dbReference>